<proteinExistence type="predicted"/>
<dbReference type="AlphaFoldDB" id="A0A8X6ITF2"/>
<evidence type="ECO:0000313" key="2">
    <source>
        <dbReference type="Proteomes" id="UP000886998"/>
    </source>
</evidence>
<dbReference type="EMBL" id="BMAV01027194">
    <property type="protein sequence ID" value="GFS57086.1"/>
    <property type="molecule type" value="Genomic_DNA"/>
</dbReference>
<evidence type="ECO:0000313" key="1">
    <source>
        <dbReference type="EMBL" id="GFS57086.1"/>
    </source>
</evidence>
<comment type="caution">
    <text evidence="1">The sequence shown here is derived from an EMBL/GenBank/DDBJ whole genome shotgun (WGS) entry which is preliminary data.</text>
</comment>
<keyword evidence="2" id="KW-1185">Reference proteome</keyword>
<organism evidence="1 2">
    <name type="scientific">Trichonephila inaurata madagascariensis</name>
    <dbReference type="NCBI Taxonomy" id="2747483"/>
    <lineage>
        <taxon>Eukaryota</taxon>
        <taxon>Metazoa</taxon>
        <taxon>Ecdysozoa</taxon>
        <taxon>Arthropoda</taxon>
        <taxon>Chelicerata</taxon>
        <taxon>Arachnida</taxon>
        <taxon>Araneae</taxon>
        <taxon>Araneomorphae</taxon>
        <taxon>Entelegynae</taxon>
        <taxon>Araneoidea</taxon>
        <taxon>Nephilidae</taxon>
        <taxon>Trichonephila</taxon>
        <taxon>Trichonephila inaurata</taxon>
    </lineage>
</organism>
<accession>A0A8X6ITF2</accession>
<protein>
    <submittedName>
        <fullName evidence="1">Uncharacterized protein</fullName>
    </submittedName>
</protein>
<dbReference type="Proteomes" id="UP000886998">
    <property type="component" value="Unassembled WGS sequence"/>
</dbReference>
<sequence length="96" mass="11521">MKTLFKVYTIGLSTKIPWIKEPKDSLFPEFLWPGRDLVLHSVLEFVVRADAFHFHAFFKRTKRIEIAWRYVRALMWIIKLVPFEVDQFHVCEPAEV</sequence>
<name>A0A8X6ITF2_9ARAC</name>
<gene>
    <name evidence="1" type="ORF">TNIN_152631</name>
</gene>
<reference evidence="1" key="1">
    <citation type="submission" date="2020-08" db="EMBL/GenBank/DDBJ databases">
        <title>Multicomponent nature underlies the extraordinary mechanical properties of spider dragline silk.</title>
        <authorList>
            <person name="Kono N."/>
            <person name="Nakamura H."/>
            <person name="Mori M."/>
            <person name="Yoshida Y."/>
            <person name="Ohtoshi R."/>
            <person name="Malay A.D."/>
            <person name="Moran D.A.P."/>
            <person name="Tomita M."/>
            <person name="Numata K."/>
            <person name="Arakawa K."/>
        </authorList>
    </citation>
    <scope>NUCLEOTIDE SEQUENCE</scope>
</reference>